<reference evidence="1" key="1">
    <citation type="submission" date="2023-04" db="EMBL/GenBank/DDBJ databases">
        <title>Draft Genome sequencing of Naganishia species isolated from polar environments using Oxford Nanopore Technology.</title>
        <authorList>
            <person name="Leo P."/>
            <person name="Venkateswaran K."/>
        </authorList>
    </citation>
    <scope>NUCLEOTIDE SEQUENCE</scope>
    <source>
        <strain evidence="1">MNA-CCFEE 5423</strain>
    </source>
</reference>
<comment type="caution">
    <text evidence="1">The sequence shown here is derived from an EMBL/GenBank/DDBJ whole genome shotgun (WGS) entry which is preliminary data.</text>
</comment>
<accession>A0ACC2V7H6</accession>
<gene>
    <name evidence="1" type="ORF">QFC21_005806</name>
</gene>
<proteinExistence type="predicted"/>
<name>A0ACC2V7H6_9TREE</name>
<protein>
    <submittedName>
        <fullName evidence="1">Uncharacterized protein</fullName>
    </submittedName>
</protein>
<evidence type="ECO:0000313" key="2">
    <source>
        <dbReference type="Proteomes" id="UP001227268"/>
    </source>
</evidence>
<sequence length="251" mass="26268">MSSPSSSSSEDEYDPREALSQIDADLTHLEHILQPLLEGAQGTWNDVLDHLGNMEQAKMGMIVAYGVCDLIWKANKVDIAAAGRFITAAIPRAQRLGALTSTSAAAASEDGETTSSRANTPVPALEEEVREVGKHSRFKIAHDSVPEKLQKGDGEGLEEDEIEVVQGSEEAPVSRRKGKRVAAEDFLDSPPPPPAPAGSGSGSEGTTTKRAKTGVKSAVTATSTSPIVEGAAAGGGNPRRAARKSTNSKRS</sequence>
<keyword evidence="2" id="KW-1185">Reference proteome</keyword>
<dbReference type="EMBL" id="JASBWT010000023">
    <property type="protein sequence ID" value="KAJ9095013.1"/>
    <property type="molecule type" value="Genomic_DNA"/>
</dbReference>
<dbReference type="Proteomes" id="UP001227268">
    <property type="component" value="Unassembled WGS sequence"/>
</dbReference>
<evidence type="ECO:0000313" key="1">
    <source>
        <dbReference type="EMBL" id="KAJ9095013.1"/>
    </source>
</evidence>
<organism evidence="1 2">
    <name type="scientific">Naganishia friedmannii</name>
    <dbReference type="NCBI Taxonomy" id="89922"/>
    <lineage>
        <taxon>Eukaryota</taxon>
        <taxon>Fungi</taxon>
        <taxon>Dikarya</taxon>
        <taxon>Basidiomycota</taxon>
        <taxon>Agaricomycotina</taxon>
        <taxon>Tremellomycetes</taxon>
        <taxon>Filobasidiales</taxon>
        <taxon>Filobasidiaceae</taxon>
        <taxon>Naganishia</taxon>
    </lineage>
</organism>